<dbReference type="GO" id="GO:0006357">
    <property type="term" value="P:regulation of transcription by RNA polymerase II"/>
    <property type="evidence" value="ECO:0007669"/>
    <property type="project" value="TreeGrafter"/>
</dbReference>
<feature type="compositionally biased region" description="Acidic residues" evidence="1">
    <location>
        <begin position="107"/>
        <end position="117"/>
    </location>
</feature>
<proteinExistence type="predicted"/>
<sequence length="676" mass="75255">MNSLSQQIADLINPLPSLIDPEDDIHTETSAIHALNTTTTHGIDGHNDLEDEGLRQSVLRRKTTENLSDSNKRYSGIKVNRKVLKDLNEDNDESDGSDGSDSSSQDIELEDREDTEFYSDNIRAPTASSEDLDSSRNSNESEDEDEEHELNDEHNSGDGSDEYINQFSNIDTRFTSNAFKNKSLVGLEQSSTQQIGRILSDMERLVRRTQTKRSLYSIIGKTDIDEKAINDNELNVESIDKSDGNEVDAEIFDDDDFYHQLLRELIESKTGSQSNDPMILSKKWLEIQKLRNKIKRKVDTKASKGRKIRYDVHSNQFLRTSNYDEGSQQESQTPDLFPLQVSRRRSIIYRAQKNLDKTEDTSNGAESPGSGDSSTISNSYNDINSKSGTNCSASRSSDSSSDATNYGTAGLSSDISAISSATQPWKSLEHVSQHMNSGTAPNPTCVAIKSSDHYKISDFQSLCLTFPELTATQLQSIFEQCGNDFQRTIDRVLMNKWSLNDTDCKSSLQMQNNNDWSAATTTSSSMCGDYASNCSTHSPFIRSPLPSLMPPESMSTNFYNTSSTNGEHCYDWRSNSSSGALNDDLSNSDYGNDYYYDQSSVSCSVMSTQGNSQAMSANWNYDYTGYWHNNLQGSNGNNGSYDMSTGSHTPEDMTITWPNGQTGPLALGQAMHEYNI</sequence>
<dbReference type="Proteomes" id="UP000759131">
    <property type="component" value="Unassembled WGS sequence"/>
</dbReference>
<dbReference type="PANTHER" id="PTHR15565:SF0">
    <property type="entry name" value="PROTEIN AATF"/>
    <property type="match status" value="1"/>
</dbReference>
<dbReference type="EMBL" id="CAJPIZ010000089">
    <property type="protein sequence ID" value="CAG2100395.1"/>
    <property type="molecule type" value="Genomic_DNA"/>
</dbReference>
<dbReference type="EMBL" id="OC854664">
    <property type="protein sequence ID" value="CAD7619965.1"/>
    <property type="molecule type" value="Genomic_DNA"/>
</dbReference>
<feature type="compositionally biased region" description="Acidic residues" evidence="1">
    <location>
        <begin position="89"/>
        <end position="98"/>
    </location>
</feature>
<dbReference type="CDD" id="cd14279">
    <property type="entry name" value="CUE"/>
    <property type="match status" value="1"/>
</dbReference>
<evidence type="ECO:0000259" key="2">
    <source>
        <dbReference type="Pfam" id="PF08164"/>
    </source>
</evidence>
<protein>
    <recommendedName>
        <fullName evidence="2">Apoptosis-antagonizing transcription factor C-terminal domain-containing protein</fullName>
    </recommendedName>
</protein>
<dbReference type="InterPro" id="IPR012617">
    <property type="entry name" value="AATF_C"/>
</dbReference>
<accession>A0A7R9PTD7</accession>
<dbReference type="PANTHER" id="PTHR15565">
    <property type="entry name" value="AATF PROTEIN APOPTOSIS ANTAGONIZING TRANSCRIPTION FACTOR"/>
    <property type="match status" value="1"/>
</dbReference>
<name>A0A7R9PTD7_9ACAR</name>
<evidence type="ECO:0000256" key="1">
    <source>
        <dbReference type="SAM" id="MobiDB-lite"/>
    </source>
</evidence>
<dbReference type="AlphaFoldDB" id="A0A7R9PTD7"/>
<keyword evidence="4" id="KW-1185">Reference proteome</keyword>
<organism evidence="3">
    <name type="scientific">Medioppia subpectinata</name>
    <dbReference type="NCBI Taxonomy" id="1979941"/>
    <lineage>
        <taxon>Eukaryota</taxon>
        <taxon>Metazoa</taxon>
        <taxon>Ecdysozoa</taxon>
        <taxon>Arthropoda</taxon>
        <taxon>Chelicerata</taxon>
        <taxon>Arachnida</taxon>
        <taxon>Acari</taxon>
        <taxon>Acariformes</taxon>
        <taxon>Sarcoptiformes</taxon>
        <taxon>Oribatida</taxon>
        <taxon>Brachypylina</taxon>
        <taxon>Oppioidea</taxon>
        <taxon>Oppiidae</taxon>
        <taxon>Medioppia</taxon>
    </lineage>
</organism>
<feature type="region of interest" description="Disordered" evidence="1">
    <location>
        <begin position="87"/>
        <end position="164"/>
    </location>
</feature>
<dbReference type="InterPro" id="IPR039223">
    <property type="entry name" value="AATF/Bfr2"/>
</dbReference>
<dbReference type="OrthoDB" id="6514635at2759"/>
<gene>
    <name evidence="3" type="ORF">OSB1V03_LOCUS462</name>
</gene>
<feature type="domain" description="Apoptosis-antagonizing transcription factor C-terminal" evidence="2">
    <location>
        <begin position="258"/>
        <end position="315"/>
    </location>
</feature>
<dbReference type="GO" id="GO:0005730">
    <property type="term" value="C:nucleolus"/>
    <property type="evidence" value="ECO:0007669"/>
    <property type="project" value="TreeGrafter"/>
</dbReference>
<dbReference type="Pfam" id="PF08164">
    <property type="entry name" value="TRAUB"/>
    <property type="match status" value="1"/>
</dbReference>
<evidence type="ECO:0000313" key="3">
    <source>
        <dbReference type="EMBL" id="CAD7619965.1"/>
    </source>
</evidence>
<feature type="compositionally biased region" description="Low complexity" evidence="1">
    <location>
        <begin position="392"/>
        <end position="403"/>
    </location>
</feature>
<evidence type="ECO:0000313" key="4">
    <source>
        <dbReference type="Proteomes" id="UP000759131"/>
    </source>
</evidence>
<feature type="region of interest" description="Disordered" evidence="1">
    <location>
        <begin position="351"/>
        <end position="405"/>
    </location>
</feature>
<reference evidence="3" key="1">
    <citation type="submission" date="2020-11" db="EMBL/GenBank/DDBJ databases">
        <authorList>
            <person name="Tran Van P."/>
        </authorList>
    </citation>
    <scope>NUCLEOTIDE SEQUENCE</scope>
</reference>
<feature type="compositionally biased region" description="Acidic residues" evidence="1">
    <location>
        <begin position="140"/>
        <end position="150"/>
    </location>
</feature>
<feature type="compositionally biased region" description="Polar residues" evidence="1">
    <location>
        <begin position="361"/>
        <end position="391"/>
    </location>
</feature>